<keyword evidence="1" id="KW-0472">Membrane</keyword>
<evidence type="ECO:0000313" key="2">
    <source>
        <dbReference type="EMBL" id="CAI2175733.1"/>
    </source>
</evidence>
<feature type="transmembrane region" description="Helical" evidence="1">
    <location>
        <begin position="6"/>
        <end position="27"/>
    </location>
</feature>
<evidence type="ECO:0000256" key="1">
    <source>
        <dbReference type="SAM" id="Phobius"/>
    </source>
</evidence>
<comment type="caution">
    <text evidence="2">The sequence shown here is derived from an EMBL/GenBank/DDBJ whole genome shotgun (WGS) entry which is preliminary data.</text>
</comment>
<proteinExistence type="predicted"/>
<dbReference type="EMBL" id="CAMKVN010001404">
    <property type="protein sequence ID" value="CAI2175733.1"/>
    <property type="molecule type" value="Genomic_DNA"/>
</dbReference>
<keyword evidence="1" id="KW-1133">Transmembrane helix</keyword>
<gene>
    <name evidence="2" type="ORF">FWILDA_LOCUS7241</name>
</gene>
<keyword evidence="3" id="KW-1185">Reference proteome</keyword>
<accession>A0A9W4SPE1</accession>
<protein>
    <submittedName>
        <fullName evidence="2">10866_t:CDS:1</fullName>
    </submittedName>
</protein>
<evidence type="ECO:0000313" key="3">
    <source>
        <dbReference type="Proteomes" id="UP001153678"/>
    </source>
</evidence>
<keyword evidence="1" id="KW-0812">Transmembrane</keyword>
<reference evidence="2" key="1">
    <citation type="submission" date="2022-08" db="EMBL/GenBank/DDBJ databases">
        <authorList>
            <person name="Kallberg Y."/>
            <person name="Tangrot J."/>
            <person name="Rosling A."/>
        </authorList>
    </citation>
    <scope>NUCLEOTIDE SEQUENCE</scope>
    <source>
        <strain evidence="2">Wild A</strain>
    </source>
</reference>
<dbReference type="OrthoDB" id="5599034at2759"/>
<name>A0A9W4SPE1_9GLOM</name>
<sequence>MSFLTVTTLIYAIGVRIIATASTRLTLQLFFVKRFKLYSFQLQDPKELYVVAISQTPSPISCSNTLLPVTTMVGLYSTIES</sequence>
<organism evidence="2 3">
    <name type="scientific">Funneliformis geosporum</name>
    <dbReference type="NCBI Taxonomy" id="1117311"/>
    <lineage>
        <taxon>Eukaryota</taxon>
        <taxon>Fungi</taxon>
        <taxon>Fungi incertae sedis</taxon>
        <taxon>Mucoromycota</taxon>
        <taxon>Glomeromycotina</taxon>
        <taxon>Glomeromycetes</taxon>
        <taxon>Glomerales</taxon>
        <taxon>Glomeraceae</taxon>
        <taxon>Funneliformis</taxon>
    </lineage>
</organism>
<dbReference type="AlphaFoldDB" id="A0A9W4SPE1"/>
<dbReference type="Proteomes" id="UP001153678">
    <property type="component" value="Unassembled WGS sequence"/>
</dbReference>